<gene>
    <name evidence="2" type="ORF">ES288_D01G022700v1</name>
</gene>
<keyword evidence="1" id="KW-0472">Membrane</keyword>
<evidence type="ECO:0000256" key="1">
    <source>
        <dbReference type="SAM" id="Phobius"/>
    </source>
</evidence>
<keyword evidence="1" id="KW-0812">Transmembrane</keyword>
<sequence length="119" mass="13377">MKVGNLGAVMRKLEISSTYYVERSLQCCWMIYGNGLISQEPGYLFQHNKMALKSFSQLVVVTCAVKCNRTCVENGQPCCYYVFVKMHGTMMILLNAYCLYACCSICACCSNIFSVLVVM</sequence>
<dbReference type="Proteomes" id="UP000323506">
    <property type="component" value="Chromosome D01"/>
</dbReference>
<keyword evidence="1" id="KW-1133">Transmembrane helix</keyword>
<feature type="transmembrane region" description="Helical" evidence="1">
    <location>
        <begin position="92"/>
        <end position="118"/>
    </location>
</feature>
<evidence type="ECO:0000313" key="2">
    <source>
        <dbReference type="EMBL" id="TYG81652.1"/>
    </source>
</evidence>
<protein>
    <submittedName>
        <fullName evidence="2">Uncharacterized protein</fullName>
    </submittedName>
</protein>
<keyword evidence="3" id="KW-1185">Reference proteome</keyword>
<accession>A0A5D2DL41</accession>
<organism evidence="2 3">
    <name type="scientific">Gossypium darwinii</name>
    <name type="common">Darwin's cotton</name>
    <name type="synonym">Gossypium barbadense var. darwinii</name>
    <dbReference type="NCBI Taxonomy" id="34276"/>
    <lineage>
        <taxon>Eukaryota</taxon>
        <taxon>Viridiplantae</taxon>
        <taxon>Streptophyta</taxon>
        <taxon>Embryophyta</taxon>
        <taxon>Tracheophyta</taxon>
        <taxon>Spermatophyta</taxon>
        <taxon>Magnoliopsida</taxon>
        <taxon>eudicotyledons</taxon>
        <taxon>Gunneridae</taxon>
        <taxon>Pentapetalae</taxon>
        <taxon>rosids</taxon>
        <taxon>malvids</taxon>
        <taxon>Malvales</taxon>
        <taxon>Malvaceae</taxon>
        <taxon>Malvoideae</taxon>
        <taxon>Gossypium</taxon>
    </lineage>
</organism>
<evidence type="ECO:0000313" key="3">
    <source>
        <dbReference type="Proteomes" id="UP000323506"/>
    </source>
</evidence>
<dbReference type="EMBL" id="CM017701">
    <property type="protein sequence ID" value="TYG81652.1"/>
    <property type="molecule type" value="Genomic_DNA"/>
</dbReference>
<proteinExistence type="predicted"/>
<dbReference type="AlphaFoldDB" id="A0A5D2DL41"/>
<reference evidence="2 3" key="1">
    <citation type="submission" date="2019-06" db="EMBL/GenBank/DDBJ databases">
        <title>WGS assembly of Gossypium darwinii.</title>
        <authorList>
            <person name="Chen Z.J."/>
            <person name="Sreedasyam A."/>
            <person name="Ando A."/>
            <person name="Song Q."/>
            <person name="De L."/>
            <person name="Hulse-Kemp A."/>
            <person name="Ding M."/>
            <person name="Ye W."/>
            <person name="Kirkbride R."/>
            <person name="Jenkins J."/>
            <person name="Plott C."/>
            <person name="Lovell J."/>
            <person name="Lin Y.-M."/>
            <person name="Vaughn R."/>
            <person name="Liu B."/>
            <person name="Li W."/>
            <person name="Simpson S."/>
            <person name="Scheffler B."/>
            <person name="Saski C."/>
            <person name="Grover C."/>
            <person name="Hu G."/>
            <person name="Conover J."/>
            <person name="Carlson J."/>
            <person name="Shu S."/>
            <person name="Boston L."/>
            <person name="Williams M."/>
            <person name="Peterson D."/>
            <person name="Mcgee K."/>
            <person name="Jones D."/>
            <person name="Wendel J."/>
            <person name="Stelly D."/>
            <person name="Grimwood J."/>
            <person name="Schmutz J."/>
        </authorList>
    </citation>
    <scope>NUCLEOTIDE SEQUENCE [LARGE SCALE GENOMIC DNA]</scope>
    <source>
        <strain evidence="2">1808015.09</strain>
    </source>
</reference>
<name>A0A5D2DL41_GOSDA</name>